<feature type="transmembrane region" description="Helical" evidence="1">
    <location>
        <begin position="237"/>
        <end position="263"/>
    </location>
</feature>
<feature type="transmembrane region" description="Helical" evidence="1">
    <location>
        <begin position="163"/>
        <end position="185"/>
    </location>
</feature>
<keyword evidence="1" id="KW-0812">Transmembrane</keyword>
<dbReference type="SUPFAM" id="SSF48452">
    <property type="entry name" value="TPR-like"/>
    <property type="match status" value="1"/>
</dbReference>
<sequence length="472" mass="52651">MDKTACRYHPEQPATWLCRSCERSYGDCCIPLNMDAPDDAPRCPMCSSQLEFLGAANTAQPFWQRLPAFFLYALQPGPLAFAALLAVASIFMPRSIILWVILFSIATKYFHSVIEANSLAVKAAPSLTSAFTGEGFSLFFKQLAVFLIAFAILWLAADFNSEALYWCVNIGLLLVMPASIIRLALDKDLSSALSPEQVGQVITAMGWRYLILCAFLFILWQSPGWVAYMLAHGLPRVILLPVMAFAFAYFGVVMCAMMGYVVFQYQGALGYVIVDEDSQAGFAADEYQRRKALAETEIRLKEGQSDNALETLTAALEKHPDDLKLNERFHQLLFNLNSGERCLRHLQHYMPLAARLNPALGATALLNARRFKADYLPDDPLVCERIAEALAMRHKNREALSLLRNLHQRAPDYPQIPRAYLLAARIFAEGLGQVEQAQKLLQFVRLRYPQSPLLGEVANLEATLAKLSGMPG</sequence>
<keyword evidence="1" id="KW-1133">Transmembrane helix</keyword>
<dbReference type="RefSeq" id="WP_089360422.1">
    <property type="nucleotide sequence ID" value="NZ_FZOG01000004.1"/>
</dbReference>
<organism evidence="2 3">
    <name type="scientific">Pseudomonas segetis</name>
    <dbReference type="NCBI Taxonomy" id="298908"/>
    <lineage>
        <taxon>Bacteria</taxon>
        <taxon>Pseudomonadati</taxon>
        <taxon>Pseudomonadota</taxon>
        <taxon>Gammaproteobacteria</taxon>
        <taxon>Pseudomonadales</taxon>
        <taxon>Pseudomonadaceae</taxon>
        <taxon>Pseudomonas</taxon>
    </lineage>
</organism>
<evidence type="ECO:0000313" key="2">
    <source>
        <dbReference type="EMBL" id="SNS70685.1"/>
    </source>
</evidence>
<proteinExistence type="predicted"/>
<accession>A0A239GP87</accession>
<dbReference type="InterPro" id="IPR011990">
    <property type="entry name" value="TPR-like_helical_dom_sf"/>
</dbReference>
<evidence type="ECO:0000256" key="1">
    <source>
        <dbReference type="SAM" id="Phobius"/>
    </source>
</evidence>
<dbReference type="EMBL" id="FZOG01000004">
    <property type="protein sequence ID" value="SNS70685.1"/>
    <property type="molecule type" value="Genomic_DNA"/>
</dbReference>
<feature type="transmembrane region" description="Helical" evidence="1">
    <location>
        <begin position="135"/>
        <end position="157"/>
    </location>
</feature>
<feature type="transmembrane region" description="Helical" evidence="1">
    <location>
        <begin position="69"/>
        <end position="90"/>
    </location>
</feature>
<keyword evidence="3" id="KW-1185">Reference proteome</keyword>
<feature type="transmembrane region" description="Helical" evidence="1">
    <location>
        <begin position="96"/>
        <end position="114"/>
    </location>
</feature>
<dbReference type="InterPro" id="IPR019734">
    <property type="entry name" value="TPR_rpt"/>
</dbReference>
<dbReference type="AlphaFoldDB" id="A0A239GP87"/>
<dbReference type="Pfam" id="PF13174">
    <property type="entry name" value="TPR_6"/>
    <property type="match status" value="1"/>
</dbReference>
<dbReference type="Gene3D" id="1.25.40.10">
    <property type="entry name" value="Tetratricopeptide repeat domain"/>
    <property type="match status" value="1"/>
</dbReference>
<feature type="transmembrane region" description="Helical" evidence="1">
    <location>
        <begin position="206"/>
        <end position="231"/>
    </location>
</feature>
<dbReference type="Proteomes" id="UP000242915">
    <property type="component" value="Unassembled WGS sequence"/>
</dbReference>
<name>A0A239GP87_9PSED</name>
<reference evidence="3" key="1">
    <citation type="submission" date="2017-06" db="EMBL/GenBank/DDBJ databases">
        <authorList>
            <person name="Varghese N."/>
            <person name="Submissions S."/>
        </authorList>
    </citation>
    <scope>NUCLEOTIDE SEQUENCE [LARGE SCALE GENOMIC DNA]</scope>
    <source>
        <strain evidence="3">CIP 108523</strain>
    </source>
</reference>
<gene>
    <name evidence="2" type="ORF">SAMN05216255_3072</name>
</gene>
<evidence type="ECO:0000313" key="3">
    <source>
        <dbReference type="Proteomes" id="UP000242915"/>
    </source>
</evidence>
<protein>
    <submittedName>
        <fullName evidence="2">Tetratricopeptide repeat-containing protein</fullName>
    </submittedName>
</protein>
<keyword evidence="1" id="KW-0472">Membrane</keyword>